<reference evidence="4 5" key="1">
    <citation type="submission" date="2020-08" db="EMBL/GenBank/DDBJ databases">
        <title>Genomic Encyclopedia of Type Strains, Phase IV (KMG-IV): sequencing the most valuable type-strain genomes for metagenomic binning, comparative biology and taxonomic classification.</title>
        <authorList>
            <person name="Goeker M."/>
        </authorList>
    </citation>
    <scope>NUCLEOTIDE SEQUENCE [LARGE SCALE GENOMIC DNA]</scope>
    <source>
        <strain evidence="4 5">DSM 21319</strain>
    </source>
</reference>
<keyword evidence="2 4" id="KW-0067">ATP-binding</keyword>
<dbReference type="GO" id="GO:0016887">
    <property type="term" value="F:ATP hydrolysis activity"/>
    <property type="evidence" value="ECO:0007669"/>
    <property type="project" value="InterPro"/>
</dbReference>
<dbReference type="InterPro" id="IPR003439">
    <property type="entry name" value="ABC_transporter-like_ATP-bd"/>
</dbReference>
<dbReference type="PANTHER" id="PTHR42794:SF2">
    <property type="entry name" value="ABC TRANSPORTER ATP-BINDING PROTEIN"/>
    <property type="match status" value="1"/>
</dbReference>
<keyword evidence="5" id="KW-1185">Reference proteome</keyword>
<sequence>MGLHLENVSIARGRSRILEGVTGRLAEGQIVGLVGPNGTGKSTLINAIATLLPFSGIVRWRGEPVRLGEIGYMPQHSQVRADLTVVETVLLGRHERLGWRVDNGDVDAAIFVLEEFGIAHLHARQMNTLSGGQQQLVLLAQRLLREPKLLLLDEATSALDIRHQMQVFDRLRAYVERTGALVIIAIHDLNLAARHTNTIMLLDRGRAAGIGPFGSVLHEDMLRNVYGIDAEILVSRSGHTVILPLGAVEGRG</sequence>
<dbReference type="Proteomes" id="UP000535406">
    <property type="component" value="Unassembled WGS sequence"/>
</dbReference>
<accession>A0A7W7YSG8</accession>
<keyword evidence="1" id="KW-0547">Nucleotide-binding</keyword>
<protein>
    <submittedName>
        <fullName evidence="4">Iron complex transport system ATP-binding protein</fullName>
    </submittedName>
</protein>
<name>A0A7W7YSG8_9HYPH</name>
<feature type="domain" description="ABC transporter" evidence="3">
    <location>
        <begin position="3"/>
        <end position="229"/>
    </location>
</feature>
<proteinExistence type="predicted"/>
<dbReference type="RefSeq" id="WP_184141296.1">
    <property type="nucleotide sequence ID" value="NZ_JACHIK010000002.1"/>
</dbReference>
<dbReference type="EMBL" id="JACHIK010000002">
    <property type="protein sequence ID" value="MBB5041529.1"/>
    <property type="molecule type" value="Genomic_DNA"/>
</dbReference>
<dbReference type="SUPFAM" id="SSF52540">
    <property type="entry name" value="P-loop containing nucleoside triphosphate hydrolases"/>
    <property type="match status" value="1"/>
</dbReference>
<evidence type="ECO:0000313" key="4">
    <source>
        <dbReference type="EMBL" id="MBB5041529.1"/>
    </source>
</evidence>
<evidence type="ECO:0000256" key="2">
    <source>
        <dbReference type="ARBA" id="ARBA00022840"/>
    </source>
</evidence>
<dbReference type="PANTHER" id="PTHR42794">
    <property type="entry name" value="HEMIN IMPORT ATP-BINDING PROTEIN HMUV"/>
    <property type="match status" value="1"/>
</dbReference>
<dbReference type="InterPro" id="IPR027417">
    <property type="entry name" value="P-loop_NTPase"/>
</dbReference>
<gene>
    <name evidence="4" type="ORF">HNQ66_000912</name>
</gene>
<dbReference type="Gene3D" id="3.40.50.300">
    <property type="entry name" value="P-loop containing nucleotide triphosphate hydrolases"/>
    <property type="match status" value="1"/>
</dbReference>
<dbReference type="PROSITE" id="PS50893">
    <property type="entry name" value="ABC_TRANSPORTER_2"/>
    <property type="match status" value="1"/>
</dbReference>
<dbReference type="AlphaFoldDB" id="A0A7W7YSG8"/>
<dbReference type="SMART" id="SM00382">
    <property type="entry name" value="AAA"/>
    <property type="match status" value="1"/>
</dbReference>
<evidence type="ECO:0000256" key="1">
    <source>
        <dbReference type="ARBA" id="ARBA00022741"/>
    </source>
</evidence>
<dbReference type="InterPro" id="IPR003593">
    <property type="entry name" value="AAA+_ATPase"/>
</dbReference>
<comment type="caution">
    <text evidence="4">The sequence shown here is derived from an EMBL/GenBank/DDBJ whole genome shotgun (WGS) entry which is preliminary data.</text>
</comment>
<dbReference type="GO" id="GO:0005524">
    <property type="term" value="F:ATP binding"/>
    <property type="evidence" value="ECO:0007669"/>
    <property type="project" value="UniProtKB-KW"/>
</dbReference>
<organism evidence="4 5">
    <name type="scientific">Shinella fusca</name>
    <dbReference type="NCBI Taxonomy" id="544480"/>
    <lineage>
        <taxon>Bacteria</taxon>
        <taxon>Pseudomonadati</taxon>
        <taxon>Pseudomonadota</taxon>
        <taxon>Alphaproteobacteria</taxon>
        <taxon>Hyphomicrobiales</taxon>
        <taxon>Rhizobiaceae</taxon>
        <taxon>Shinella</taxon>
    </lineage>
</organism>
<evidence type="ECO:0000259" key="3">
    <source>
        <dbReference type="PROSITE" id="PS50893"/>
    </source>
</evidence>
<dbReference type="Pfam" id="PF00005">
    <property type="entry name" value="ABC_tran"/>
    <property type="match status" value="1"/>
</dbReference>
<evidence type="ECO:0000313" key="5">
    <source>
        <dbReference type="Proteomes" id="UP000535406"/>
    </source>
</evidence>